<dbReference type="InterPro" id="IPR050090">
    <property type="entry name" value="Tyrosine_recombinase_XerCD"/>
</dbReference>
<dbReference type="SUPFAM" id="SSF56349">
    <property type="entry name" value="DNA breaking-rejoining enzymes"/>
    <property type="match status" value="1"/>
</dbReference>
<accession>A0A1G7HHH3</accession>
<dbReference type="Gene3D" id="1.10.150.130">
    <property type="match status" value="1"/>
</dbReference>
<dbReference type="InterPro" id="IPR013762">
    <property type="entry name" value="Integrase-like_cat_sf"/>
</dbReference>
<proteinExistence type="inferred from homology"/>
<dbReference type="EMBL" id="FNAO01000009">
    <property type="protein sequence ID" value="SDE99763.1"/>
    <property type="molecule type" value="Genomic_DNA"/>
</dbReference>
<keyword evidence="6" id="KW-1185">Reference proteome</keyword>
<dbReference type="Pfam" id="PF17293">
    <property type="entry name" value="Arm-DNA-bind_5"/>
    <property type="match status" value="1"/>
</dbReference>
<dbReference type="Pfam" id="PF13102">
    <property type="entry name" value="Phage_int_SAM_5"/>
    <property type="match status" value="1"/>
</dbReference>
<dbReference type="InterPro" id="IPR025269">
    <property type="entry name" value="SAM-like_dom"/>
</dbReference>
<dbReference type="GO" id="GO:0003677">
    <property type="term" value="F:DNA binding"/>
    <property type="evidence" value="ECO:0007669"/>
    <property type="project" value="UniProtKB-KW"/>
</dbReference>
<evidence type="ECO:0000313" key="6">
    <source>
        <dbReference type="Proteomes" id="UP000199109"/>
    </source>
</evidence>
<evidence type="ECO:0000313" key="5">
    <source>
        <dbReference type="EMBL" id="SDE99763.1"/>
    </source>
</evidence>
<dbReference type="STRING" id="641691.SAMN05421636_109171"/>
<dbReference type="Pfam" id="PF00589">
    <property type="entry name" value="Phage_integrase"/>
    <property type="match status" value="1"/>
</dbReference>
<keyword evidence="3" id="KW-0233">DNA recombination</keyword>
<protein>
    <submittedName>
        <fullName evidence="5">Site-specific recombinase XerD</fullName>
    </submittedName>
</protein>
<sequence>MKTSVTLSLDKRRSQKNGDYPIVLRLTHYRKTTGISTGQSIPELFWDQNKSKVKKNYDGIKSVGNLNNFLLKELGNAQDVINRLHEKGELSYLSLVQVKDYIVGKGKYRSFFKLAADLELGLRKSNRIGTADTYKHAVAALKNFTNKRDVKINEVNYDFLKRFETFHLSKESNTLNGLASYMRTIRAIYNKGIKAKFIEKEAYPFEDYKIRTTPTAKRAIDHSYIKMILELQLEKGTWPFHYRNYFLISYMLFGMSFIDMAFLQVKNIVNGRVKFQRKKTSRGYDINLTSQLEEILKFYIDGKSKEDYILPVISEETLEGRYKQVRGARKRYNKGLNKIAEQFGLEENLTSYVSRHSFATHAMLKDVPLQAISAMLGHQKLNTTQIYLKSLPSNILDSYQEQLVIR</sequence>
<dbReference type="PANTHER" id="PTHR30349:SF64">
    <property type="entry name" value="PROPHAGE INTEGRASE INTD-RELATED"/>
    <property type="match status" value="1"/>
</dbReference>
<name>A0A1G7HHH3_9FLAO</name>
<dbReference type="Proteomes" id="UP000199109">
    <property type="component" value="Unassembled WGS sequence"/>
</dbReference>
<evidence type="ECO:0000259" key="4">
    <source>
        <dbReference type="PROSITE" id="PS51898"/>
    </source>
</evidence>
<dbReference type="GO" id="GO:0006310">
    <property type="term" value="P:DNA recombination"/>
    <property type="evidence" value="ECO:0007669"/>
    <property type="project" value="UniProtKB-KW"/>
</dbReference>
<organism evidence="5 6">
    <name type="scientific">Pricia antarctica</name>
    <dbReference type="NCBI Taxonomy" id="641691"/>
    <lineage>
        <taxon>Bacteria</taxon>
        <taxon>Pseudomonadati</taxon>
        <taxon>Bacteroidota</taxon>
        <taxon>Flavobacteriia</taxon>
        <taxon>Flavobacteriales</taxon>
        <taxon>Flavobacteriaceae</taxon>
        <taxon>Pricia</taxon>
    </lineage>
</organism>
<gene>
    <name evidence="5" type="ORF">SAMN05421636_109171</name>
</gene>
<dbReference type="GO" id="GO:0015074">
    <property type="term" value="P:DNA integration"/>
    <property type="evidence" value="ECO:0007669"/>
    <property type="project" value="InterPro"/>
</dbReference>
<dbReference type="AlphaFoldDB" id="A0A1G7HHH3"/>
<dbReference type="CDD" id="cd01185">
    <property type="entry name" value="INTN1_C_like"/>
    <property type="match status" value="1"/>
</dbReference>
<evidence type="ECO:0000256" key="1">
    <source>
        <dbReference type="ARBA" id="ARBA00008857"/>
    </source>
</evidence>
<dbReference type="PROSITE" id="PS51898">
    <property type="entry name" value="TYR_RECOMBINASE"/>
    <property type="match status" value="1"/>
</dbReference>
<reference evidence="5 6" key="1">
    <citation type="submission" date="2016-10" db="EMBL/GenBank/DDBJ databases">
        <authorList>
            <person name="de Groot N.N."/>
        </authorList>
    </citation>
    <scope>NUCLEOTIDE SEQUENCE [LARGE SCALE GENOMIC DNA]</scope>
    <source>
        <strain evidence="5 6">DSM 23421</strain>
    </source>
</reference>
<dbReference type="Gene3D" id="1.10.443.10">
    <property type="entry name" value="Intergrase catalytic core"/>
    <property type="match status" value="1"/>
</dbReference>
<feature type="domain" description="Tyr recombinase" evidence="4">
    <location>
        <begin position="206"/>
        <end position="400"/>
    </location>
</feature>
<keyword evidence="2" id="KW-0238">DNA-binding</keyword>
<dbReference type="OrthoDB" id="1094492at2"/>
<evidence type="ECO:0000256" key="3">
    <source>
        <dbReference type="ARBA" id="ARBA00023172"/>
    </source>
</evidence>
<dbReference type="InterPro" id="IPR035386">
    <property type="entry name" value="Arm-DNA-bind_5"/>
</dbReference>
<dbReference type="InterPro" id="IPR002104">
    <property type="entry name" value="Integrase_catalytic"/>
</dbReference>
<dbReference type="PANTHER" id="PTHR30349">
    <property type="entry name" value="PHAGE INTEGRASE-RELATED"/>
    <property type="match status" value="1"/>
</dbReference>
<comment type="similarity">
    <text evidence="1">Belongs to the 'phage' integrase family.</text>
</comment>
<dbReference type="RefSeq" id="WP_091872910.1">
    <property type="nucleotide sequence ID" value="NZ_FNAO01000009.1"/>
</dbReference>
<evidence type="ECO:0000256" key="2">
    <source>
        <dbReference type="ARBA" id="ARBA00023125"/>
    </source>
</evidence>
<dbReference type="InterPro" id="IPR011010">
    <property type="entry name" value="DNA_brk_join_enz"/>
</dbReference>
<dbReference type="InterPro" id="IPR010998">
    <property type="entry name" value="Integrase_recombinase_N"/>
</dbReference>